<keyword evidence="2" id="KW-0812">Transmembrane</keyword>
<dbReference type="Proteomes" id="UP000038045">
    <property type="component" value="Unplaced"/>
</dbReference>
<evidence type="ECO:0000313" key="3">
    <source>
        <dbReference type="Proteomes" id="UP000038045"/>
    </source>
</evidence>
<protein>
    <submittedName>
        <fullName evidence="4">Pollen Ole e 1 allergen and extensin family protein</fullName>
    </submittedName>
</protein>
<feature type="transmembrane region" description="Helical" evidence="2">
    <location>
        <begin position="6"/>
        <end position="27"/>
    </location>
</feature>
<feature type="region of interest" description="Disordered" evidence="1">
    <location>
        <begin position="112"/>
        <end position="133"/>
    </location>
</feature>
<evidence type="ECO:0000256" key="2">
    <source>
        <dbReference type="SAM" id="Phobius"/>
    </source>
</evidence>
<name>A0A0N4Z8B7_PARTI</name>
<organism evidence="3 4">
    <name type="scientific">Parastrongyloides trichosuri</name>
    <name type="common">Possum-specific nematode worm</name>
    <dbReference type="NCBI Taxonomy" id="131310"/>
    <lineage>
        <taxon>Eukaryota</taxon>
        <taxon>Metazoa</taxon>
        <taxon>Ecdysozoa</taxon>
        <taxon>Nematoda</taxon>
        <taxon>Chromadorea</taxon>
        <taxon>Rhabditida</taxon>
        <taxon>Tylenchina</taxon>
        <taxon>Panagrolaimomorpha</taxon>
        <taxon>Strongyloidoidea</taxon>
        <taxon>Strongyloididae</taxon>
        <taxon>Parastrongyloides</taxon>
    </lineage>
</organism>
<keyword evidence="2" id="KW-1133">Transmembrane helix</keyword>
<dbReference type="WBParaSite" id="PTRK_0000350800.1">
    <property type="protein sequence ID" value="PTRK_0000350800.1"/>
    <property type="gene ID" value="PTRK_0000350800"/>
</dbReference>
<accession>A0A0N4Z8B7</accession>
<evidence type="ECO:0000313" key="4">
    <source>
        <dbReference type="WBParaSite" id="PTRK_0000350800.1"/>
    </source>
</evidence>
<evidence type="ECO:0000256" key="1">
    <source>
        <dbReference type="SAM" id="MobiDB-lite"/>
    </source>
</evidence>
<keyword evidence="3" id="KW-1185">Reference proteome</keyword>
<dbReference type="AlphaFoldDB" id="A0A0N4Z8B7"/>
<sequence length="149" mass="16365">MVSRATFFTAVIILNLTVFILSTKFIISGTLKCNKTGFPGAKVSVCDGKNEKKPTITATSGSDGSFTLKADLSNPDSVYRVSIYYNCSLNNNKQSNEGVYTRERNYYSLVGQNGNTQTQSNTEYRSPIDNIPDLINATSNSGYKQCDKN</sequence>
<reference evidence="4" key="1">
    <citation type="submission" date="2017-02" db="UniProtKB">
        <authorList>
            <consortium name="WormBaseParasite"/>
        </authorList>
    </citation>
    <scope>IDENTIFICATION</scope>
</reference>
<proteinExistence type="predicted"/>
<keyword evidence="2" id="KW-0472">Membrane</keyword>
<feature type="compositionally biased region" description="Polar residues" evidence="1">
    <location>
        <begin position="112"/>
        <end position="124"/>
    </location>
</feature>